<sequence length="117" mass="12429">MSTDHDSKFDEAIRAQHSASLERLSPRVRAQLAQRRNTALRGNTVSRGHGLRYAVAGFAALGALAIGLRFGSIPAPTVNTPATSVATSAATPSTMLDEDPEFYAWLASSDAQQVAME</sequence>
<dbReference type="OrthoDB" id="5976069at2"/>
<evidence type="ECO:0008006" key="4">
    <source>
        <dbReference type="Google" id="ProtNLM"/>
    </source>
</evidence>
<dbReference type="AlphaFoldDB" id="A0A5B7ZQJ2"/>
<keyword evidence="1" id="KW-0472">Membrane</keyword>
<protein>
    <recommendedName>
        <fullName evidence="4">DUF3619 family protein</fullName>
    </recommendedName>
</protein>
<feature type="transmembrane region" description="Helical" evidence="1">
    <location>
        <begin position="51"/>
        <end position="71"/>
    </location>
</feature>
<reference evidence="2 3" key="1">
    <citation type="submission" date="2019-06" db="EMBL/GenBank/DDBJ databases">
        <title>Thermomonas aquatica sp. nov., isolated from an industrial wastewater treatment plant.</title>
        <authorList>
            <person name="Jeon J.H."/>
            <person name="Park D.-S."/>
        </authorList>
    </citation>
    <scope>NUCLEOTIDE SEQUENCE [LARGE SCALE GENOMIC DNA]</scope>
    <source>
        <strain evidence="2 3">SY21</strain>
    </source>
</reference>
<evidence type="ECO:0000313" key="2">
    <source>
        <dbReference type="EMBL" id="QDA56736.1"/>
    </source>
</evidence>
<dbReference type="KEGG" id="thes:FHQ07_05095"/>
<dbReference type="Proteomes" id="UP000308149">
    <property type="component" value="Chromosome"/>
</dbReference>
<evidence type="ECO:0000313" key="3">
    <source>
        <dbReference type="Proteomes" id="UP000308149"/>
    </source>
</evidence>
<dbReference type="EMBL" id="CP040871">
    <property type="protein sequence ID" value="QDA56736.1"/>
    <property type="molecule type" value="Genomic_DNA"/>
</dbReference>
<proteinExistence type="predicted"/>
<keyword evidence="3" id="KW-1185">Reference proteome</keyword>
<gene>
    <name evidence="2" type="ORF">FHQ07_05095</name>
</gene>
<dbReference type="RefSeq" id="WP_139715788.1">
    <property type="nucleotide sequence ID" value="NZ_CP040871.1"/>
</dbReference>
<evidence type="ECO:0000256" key="1">
    <source>
        <dbReference type="SAM" id="Phobius"/>
    </source>
</evidence>
<keyword evidence="1" id="KW-0812">Transmembrane</keyword>
<name>A0A5B7ZQJ2_9GAMM</name>
<keyword evidence="1" id="KW-1133">Transmembrane helix</keyword>
<accession>A0A5B7ZQJ2</accession>
<organism evidence="2 3">
    <name type="scientific">Thermomonas aquatica</name>
    <dbReference type="NCBI Taxonomy" id="2202149"/>
    <lineage>
        <taxon>Bacteria</taxon>
        <taxon>Pseudomonadati</taxon>
        <taxon>Pseudomonadota</taxon>
        <taxon>Gammaproteobacteria</taxon>
        <taxon>Lysobacterales</taxon>
        <taxon>Lysobacteraceae</taxon>
        <taxon>Thermomonas</taxon>
    </lineage>
</organism>